<sequence length="145" mass="16766">MTEFLKHIFIILSVFQVFAIDVDNRFYTLEDYICMEQLGVDKAFVSSHVNEPFVLSRGVEQFNEYADCWAKEAGLLDYDDRLVYPVWESFVPNYMFNFIRKPYYPNKEEVAREILNACKPTAVGDSGADSVILLANCLFAEFMAL</sequence>
<dbReference type="EMBL" id="GEZM01016473">
    <property type="protein sequence ID" value="JAV91270.1"/>
    <property type="molecule type" value="Transcribed_RNA"/>
</dbReference>
<dbReference type="InterPro" id="IPR036728">
    <property type="entry name" value="PBP_GOBP_sf"/>
</dbReference>
<keyword evidence="1" id="KW-0732">Signal</keyword>
<reference evidence="2" key="1">
    <citation type="journal article" date="2016" name="Sci. Rep.">
        <title>Molecular characterization of firefly nuptial gifts: a multi-omics approach sheds light on postcopulatory sexual selection.</title>
        <authorList>
            <person name="Al-Wathiqui N."/>
            <person name="Fallon T.R."/>
            <person name="South A."/>
            <person name="Weng J.K."/>
            <person name="Lewis S.M."/>
        </authorList>
    </citation>
    <scope>NUCLEOTIDE SEQUENCE</scope>
</reference>
<evidence type="ECO:0000256" key="1">
    <source>
        <dbReference type="SAM" id="SignalP"/>
    </source>
</evidence>
<proteinExistence type="predicted"/>
<name>A0A1Y1N310_PHOPY</name>
<dbReference type="AlphaFoldDB" id="A0A1Y1N310"/>
<dbReference type="GO" id="GO:0005549">
    <property type="term" value="F:odorant binding"/>
    <property type="evidence" value="ECO:0007669"/>
    <property type="project" value="InterPro"/>
</dbReference>
<accession>A0A1Y1N310</accession>
<evidence type="ECO:0000313" key="2">
    <source>
        <dbReference type="EMBL" id="JAV91270.1"/>
    </source>
</evidence>
<dbReference type="GeneID" id="116177950"/>
<dbReference type="RefSeq" id="XP_031353013.1">
    <property type="nucleotide sequence ID" value="XM_031497153.1"/>
</dbReference>
<feature type="signal peptide" evidence="1">
    <location>
        <begin position="1"/>
        <end position="19"/>
    </location>
</feature>
<organism evidence="2">
    <name type="scientific">Photinus pyralis</name>
    <name type="common">Common eastern firefly</name>
    <name type="synonym">Lampyris pyralis</name>
    <dbReference type="NCBI Taxonomy" id="7054"/>
    <lineage>
        <taxon>Eukaryota</taxon>
        <taxon>Metazoa</taxon>
        <taxon>Ecdysozoa</taxon>
        <taxon>Arthropoda</taxon>
        <taxon>Hexapoda</taxon>
        <taxon>Insecta</taxon>
        <taxon>Pterygota</taxon>
        <taxon>Neoptera</taxon>
        <taxon>Endopterygota</taxon>
        <taxon>Coleoptera</taxon>
        <taxon>Polyphaga</taxon>
        <taxon>Elateriformia</taxon>
        <taxon>Elateroidea</taxon>
        <taxon>Lampyridae</taxon>
        <taxon>Lampyrinae</taxon>
        <taxon>Photinus</taxon>
    </lineage>
</organism>
<dbReference type="CDD" id="cd23992">
    <property type="entry name" value="PBP_GOBP"/>
    <property type="match status" value="1"/>
</dbReference>
<dbReference type="SUPFAM" id="SSF47565">
    <property type="entry name" value="Insect pheromone/odorant-binding proteins"/>
    <property type="match status" value="1"/>
</dbReference>
<dbReference type="KEGG" id="ppyr:116177950"/>
<dbReference type="Gene3D" id="1.10.238.20">
    <property type="entry name" value="Pheromone/general odorant binding protein domain"/>
    <property type="match status" value="1"/>
</dbReference>
<feature type="chain" id="PRO_5011907545" evidence="1">
    <location>
        <begin position="20"/>
        <end position="145"/>
    </location>
</feature>
<protein>
    <submittedName>
        <fullName evidence="2">Uncharacterized protein</fullName>
    </submittedName>
</protein>
<dbReference type="EMBL" id="GEZM01016474">
    <property type="protein sequence ID" value="JAV91269.1"/>
    <property type="molecule type" value="Transcribed_RNA"/>
</dbReference>